<feature type="domain" description="HTH arsR-type" evidence="1">
    <location>
        <begin position="26"/>
        <end position="116"/>
    </location>
</feature>
<dbReference type="SMART" id="SM00418">
    <property type="entry name" value="HTH_ARSR"/>
    <property type="match status" value="1"/>
</dbReference>
<sequence length="251" mass="25756">MPFGVVTLTIVETPRTGPSGGTIDTPRHRALGTASRVTILKLVRDADGGMTAAEVAERTGQHLSTTRTHLDRLVEAGLLVKARAGGGQPGRPAWRYRATGHDDPAPAPAPYRSLAAALLDHLARADGDTRAAAGRVGEDWGRHLAAATDQDAGPVGTVLNVLDGLGFTPRLSETGADDGGTAEVHLHTCPFLDLVGRNPDAMCGLHAGVIRGALERGGAPDATAVLEPFGAPTACVVRLGLTRTVSGDGPA</sequence>
<dbReference type="Proteomes" id="UP000199413">
    <property type="component" value="Unassembled WGS sequence"/>
</dbReference>
<dbReference type="Gene3D" id="1.10.10.10">
    <property type="entry name" value="Winged helix-like DNA-binding domain superfamily/Winged helix DNA-binding domain"/>
    <property type="match status" value="1"/>
</dbReference>
<dbReference type="OrthoDB" id="3399802at2"/>
<dbReference type="SUPFAM" id="SSF46785">
    <property type="entry name" value="Winged helix' DNA-binding domain"/>
    <property type="match status" value="1"/>
</dbReference>
<reference evidence="3" key="1">
    <citation type="submission" date="2016-06" db="EMBL/GenBank/DDBJ databases">
        <authorList>
            <person name="Varghese N."/>
            <person name="Submissions Spin"/>
        </authorList>
    </citation>
    <scope>NUCLEOTIDE SEQUENCE [LARGE SCALE GENOMIC DNA]</scope>
    <source>
        <strain evidence="3">DSM 45431</strain>
    </source>
</reference>
<dbReference type="AlphaFoldDB" id="A0A1C6SU71"/>
<dbReference type="InterPro" id="IPR036388">
    <property type="entry name" value="WH-like_DNA-bd_sf"/>
</dbReference>
<dbReference type="GO" id="GO:0003700">
    <property type="term" value="F:DNA-binding transcription factor activity"/>
    <property type="evidence" value="ECO:0007669"/>
    <property type="project" value="InterPro"/>
</dbReference>
<proteinExistence type="predicted"/>
<name>A0A1C6SU71_9ACTN</name>
<evidence type="ECO:0000313" key="2">
    <source>
        <dbReference type="EMBL" id="SCL33184.1"/>
    </source>
</evidence>
<dbReference type="STRING" id="568872.GA0070624_4676"/>
<dbReference type="Pfam" id="PF09339">
    <property type="entry name" value="HTH_IclR"/>
    <property type="match status" value="1"/>
</dbReference>
<accession>A0A1C6SU71</accession>
<dbReference type="EMBL" id="FMHV01000002">
    <property type="protein sequence ID" value="SCL33184.1"/>
    <property type="molecule type" value="Genomic_DNA"/>
</dbReference>
<dbReference type="InterPro" id="IPR036390">
    <property type="entry name" value="WH_DNA-bd_sf"/>
</dbReference>
<dbReference type="InterPro" id="IPR001845">
    <property type="entry name" value="HTH_ArsR_DNA-bd_dom"/>
</dbReference>
<protein>
    <submittedName>
        <fullName evidence="2">Transcriptional regulator</fullName>
    </submittedName>
</protein>
<gene>
    <name evidence="2" type="ORF">GA0070624_4676</name>
</gene>
<dbReference type="CDD" id="cd00090">
    <property type="entry name" value="HTH_ARSR"/>
    <property type="match status" value="1"/>
</dbReference>
<organism evidence="2 3">
    <name type="scientific">Micromonospora rhizosphaerae</name>
    <dbReference type="NCBI Taxonomy" id="568872"/>
    <lineage>
        <taxon>Bacteria</taxon>
        <taxon>Bacillati</taxon>
        <taxon>Actinomycetota</taxon>
        <taxon>Actinomycetes</taxon>
        <taxon>Micromonosporales</taxon>
        <taxon>Micromonosporaceae</taxon>
        <taxon>Micromonospora</taxon>
    </lineage>
</organism>
<evidence type="ECO:0000313" key="3">
    <source>
        <dbReference type="Proteomes" id="UP000199413"/>
    </source>
</evidence>
<dbReference type="InterPro" id="IPR005471">
    <property type="entry name" value="Tscrpt_reg_IclR_N"/>
</dbReference>
<evidence type="ECO:0000259" key="1">
    <source>
        <dbReference type="SMART" id="SM00418"/>
    </source>
</evidence>
<keyword evidence="3" id="KW-1185">Reference proteome</keyword>
<dbReference type="GO" id="GO:0003677">
    <property type="term" value="F:DNA binding"/>
    <property type="evidence" value="ECO:0007669"/>
    <property type="project" value="InterPro"/>
</dbReference>
<dbReference type="InterPro" id="IPR011991">
    <property type="entry name" value="ArsR-like_HTH"/>
</dbReference>
<dbReference type="RefSeq" id="WP_091344523.1">
    <property type="nucleotide sequence ID" value="NZ_FMHV01000002.1"/>
</dbReference>